<dbReference type="RefSeq" id="WP_238228723.1">
    <property type="nucleotide sequence ID" value="NZ_BAAADH010000048.1"/>
</dbReference>
<reference evidence="2" key="2">
    <citation type="submission" date="2021-08" db="EMBL/GenBank/DDBJ databases">
        <authorList>
            <person name="Tani A."/>
            <person name="Ola A."/>
            <person name="Ogura Y."/>
            <person name="Katsura K."/>
            <person name="Hayashi T."/>
        </authorList>
    </citation>
    <scope>NUCLEOTIDE SEQUENCE</scope>
    <source>
        <strain evidence="2">NBRC 15686</strain>
    </source>
</reference>
<proteinExistence type="predicted"/>
<evidence type="ECO:0000259" key="1">
    <source>
        <dbReference type="Pfam" id="PF18818"/>
    </source>
</evidence>
<evidence type="ECO:0000313" key="3">
    <source>
        <dbReference type="Proteomes" id="UP001055039"/>
    </source>
</evidence>
<feature type="domain" description="Polyvalent protein metallopeptidase" evidence="1">
    <location>
        <begin position="101"/>
        <end position="224"/>
    </location>
</feature>
<evidence type="ECO:0000313" key="2">
    <source>
        <dbReference type="EMBL" id="GJE67815.1"/>
    </source>
</evidence>
<organism evidence="2 3">
    <name type="scientific">Methylorubrum aminovorans</name>
    <dbReference type="NCBI Taxonomy" id="269069"/>
    <lineage>
        <taxon>Bacteria</taxon>
        <taxon>Pseudomonadati</taxon>
        <taxon>Pseudomonadota</taxon>
        <taxon>Alphaproteobacteria</taxon>
        <taxon>Hyphomicrobiales</taxon>
        <taxon>Methylobacteriaceae</taxon>
        <taxon>Methylorubrum</taxon>
    </lineage>
</organism>
<reference evidence="2" key="1">
    <citation type="journal article" date="2021" name="Front. Microbiol.">
        <title>Comprehensive Comparative Genomics and Phenotyping of Methylobacterium Species.</title>
        <authorList>
            <person name="Alessa O."/>
            <person name="Ogura Y."/>
            <person name="Fujitani Y."/>
            <person name="Takami H."/>
            <person name="Hayashi T."/>
            <person name="Sahin N."/>
            <person name="Tani A."/>
        </authorList>
    </citation>
    <scope>NUCLEOTIDE SEQUENCE</scope>
    <source>
        <strain evidence="2">NBRC 15686</strain>
    </source>
</reference>
<accession>A0ABQ4UNZ8</accession>
<dbReference type="InterPro" id="IPR041459">
    <property type="entry name" value="MPTase-PolyVal"/>
</dbReference>
<name>A0ABQ4UNZ8_9HYPH</name>
<dbReference type="Proteomes" id="UP001055039">
    <property type="component" value="Unassembled WGS sequence"/>
</dbReference>
<keyword evidence="3" id="KW-1185">Reference proteome</keyword>
<dbReference type="Pfam" id="PF18818">
    <property type="entry name" value="MPTase-PolyVal"/>
    <property type="match status" value="1"/>
</dbReference>
<sequence>MGDFYQVIKTIKGRPYRYKQRTFRAGGKVCTESHYLGPASDAEATRIRAEMALRKGGPSRPAVRRAIARLADPAAAGTRWKKPWDNSSPRRQKVYRIEAFQRVITTCRAVINEADAAYYDWRNDRLGLPPQARFHRIDGGDADREFYHVVLHELAHWTGHHTRLNRTVPRSSMTDYETIYAQEEMIAEATAVIIAEQLGFASQTNGLHEHYFQHYLGEMPDRAAALAKTEREAHRAACYIMGQVNTTLASHDTVSP</sequence>
<protein>
    <recommendedName>
        <fullName evidence="1">Polyvalent protein metallopeptidase domain-containing protein</fullName>
    </recommendedName>
</protein>
<comment type="caution">
    <text evidence="2">The sequence shown here is derived from an EMBL/GenBank/DDBJ whole genome shotgun (WGS) entry which is preliminary data.</text>
</comment>
<gene>
    <name evidence="2" type="ORF">LNAOJCKE_5048</name>
</gene>
<dbReference type="EMBL" id="BPRC01000034">
    <property type="protein sequence ID" value="GJE67815.1"/>
    <property type="molecule type" value="Genomic_DNA"/>
</dbReference>